<name>A0AC34GFZ3_9BILA</name>
<evidence type="ECO:0000313" key="1">
    <source>
        <dbReference type="Proteomes" id="UP000887579"/>
    </source>
</evidence>
<proteinExistence type="predicted"/>
<protein>
    <submittedName>
        <fullName evidence="2">Uncharacterized protein</fullName>
    </submittedName>
</protein>
<accession>A0AC34GFZ3</accession>
<dbReference type="WBParaSite" id="ES5_v2.g28602.t1">
    <property type="protein sequence ID" value="ES5_v2.g28602.t1"/>
    <property type="gene ID" value="ES5_v2.g28602"/>
</dbReference>
<sequence>MFRKPKNRNIRQRQRELSDEEGGGGGGGGDSKVKIEVKEEPQQNYNNDSEEEEAAPIITFSKPKPPPAMLSFNQDEGIDVEEFKIKKPSHKKRAEKLAKRQKELEEREKDQKRAAKYEVEEEIGIVVKNSLKITPQEVDRHTIEDDPIIIAAIEQDLETRSKFGGFDGIPDAKAVYEAKKRREQMRRDGTKSKLAGNGDE</sequence>
<reference evidence="2" key="1">
    <citation type="submission" date="2022-11" db="UniProtKB">
        <authorList>
            <consortium name="WormBaseParasite"/>
        </authorList>
    </citation>
    <scope>IDENTIFICATION</scope>
</reference>
<dbReference type="Proteomes" id="UP000887579">
    <property type="component" value="Unplaced"/>
</dbReference>
<organism evidence="1 2">
    <name type="scientific">Panagrolaimus sp. ES5</name>
    <dbReference type="NCBI Taxonomy" id="591445"/>
    <lineage>
        <taxon>Eukaryota</taxon>
        <taxon>Metazoa</taxon>
        <taxon>Ecdysozoa</taxon>
        <taxon>Nematoda</taxon>
        <taxon>Chromadorea</taxon>
        <taxon>Rhabditida</taxon>
        <taxon>Tylenchina</taxon>
        <taxon>Panagrolaimomorpha</taxon>
        <taxon>Panagrolaimoidea</taxon>
        <taxon>Panagrolaimidae</taxon>
        <taxon>Panagrolaimus</taxon>
    </lineage>
</organism>
<evidence type="ECO:0000313" key="2">
    <source>
        <dbReference type="WBParaSite" id="ES5_v2.g28602.t1"/>
    </source>
</evidence>